<dbReference type="Proteomes" id="UP000433883">
    <property type="component" value="Unassembled WGS sequence"/>
</dbReference>
<feature type="compositionally biased region" description="Low complexity" evidence="1">
    <location>
        <begin position="968"/>
        <end position="981"/>
    </location>
</feature>
<gene>
    <name evidence="2" type="ORF">BLS_009162</name>
</gene>
<evidence type="ECO:0000313" key="2">
    <source>
        <dbReference type="EMBL" id="KAE9980078.1"/>
    </source>
</evidence>
<feature type="compositionally biased region" description="Basic and acidic residues" evidence="1">
    <location>
        <begin position="807"/>
        <end position="816"/>
    </location>
</feature>
<feature type="compositionally biased region" description="Low complexity" evidence="1">
    <location>
        <begin position="888"/>
        <end position="897"/>
    </location>
</feature>
<feature type="compositionally biased region" description="Basic and acidic residues" evidence="1">
    <location>
        <begin position="783"/>
        <end position="792"/>
    </location>
</feature>
<organism evidence="2 3">
    <name type="scientific">Venturia inaequalis</name>
    <name type="common">Apple scab fungus</name>
    <dbReference type="NCBI Taxonomy" id="5025"/>
    <lineage>
        <taxon>Eukaryota</taxon>
        <taxon>Fungi</taxon>
        <taxon>Dikarya</taxon>
        <taxon>Ascomycota</taxon>
        <taxon>Pezizomycotina</taxon>
        <taxon>Dothideomycetes</taxon>
        <taxon>Pleosporomycetidae</taxon>
        <taxon>Venturiales</taxon>
        <taxon>Venturiaceae</taxon>
        <taxon>Venturia</taxon>
    </lineage>
</organism>
<feature type="compositionally biased region" description="Polar residues" evidence="1">
    <location>
        <begin position="484"/>
        <end position="499"/>
    </location>
</feature>
<dbReference type="AlphaFoldDB" id="A0A8H3Z1T6"/>
<feature type="region of interest" description="Disordered" evidence="1">
    <location>
        <begin position="304"/>
        <end position="335"/>
    </location>
</feature>
<proteinExistence type="predicted"/>
<feature type="compositionally biased region" description="Polar residues" evidence="1">
    <location>
        <begin position="818"/>
        <end position="847"/>
    </location>
</feature>
<dbReference type="EMBL" id="WNWQ01000082">
    <property type="protein sequence ID" value="KAE9980078.1"/>
    <property type="molecule type" value="Genomic_DNA"/>
</dbReference>
<feature type="compositionally biased region" description="Polar residues" evidence="1">
    <location>
        <begin position="1070"/>
        <end position="1086"/>
    </location>
</feature>
<feature type="region of interest" description="Disordered" evidence="1">
    <location>
        <begin position="1070"/>
        <end position="1093"/>
    </location>
</feature>
<feature type="compositionally biased region" description="Basic residues" evidence="1">
    <location>
        <begin position="687"/>
        <end position="700"/>
    </location>
</feature>
<feature type="region of interest" description="Disordered" evidence="1">
    <location>
        <begin position="475"/>
        <end position="715"/>
    </location>
</feature>
<accession>A0A8H3Z1T6</accession>
<feature type="compositionally biased region" description="Polar residues" evidence="1">
    <location>
        <begin position="878"/>
        <end position="887"/>
    </location>
</feature>
<protein>
    <submittedName>
        <fullName evidence="2">Uncharacterized protein</fullName>
    </submittedName>
</protein>
<name>A0A8H3Z1T6_VENIN</name>
<feature type="region of interest" description="Disordered" evidence="1">
    <location>
        <begin position="735"/>
        <end position="996"/>
    </location>
</feature>
<evidence type="ECO:0000256" key="1">
    <source>
        <dbReference type="SAM" id="MobiDB-lite"/>
    </source>
</evidence>
<feature type="region of interest" description="Disordered" evidence="1">
    <location>
        <begin position="1041"/>
        <end position="1060"/>
    </location>
</feature>
<evidence type="ECO:0000313" key="3">
    <source>
        <dbReference type="Proteomes" id="UP000433883"/>
    </source>
</evidence>
<feature type="compositionally biased region" description="Basic and acidic residues" evidence="1">
    <location>
        <begin position="898"/>
        <end position="921"/>
    </location>
</feature>
<feature type="compositionally biased region" description="Basic and acidic residues" evidence="1">
    <location>
        <begin position="938"/>
        <end position="950"/>
    </location>
</feature>
<feature type="region of interest" description="Disordered" evidence="1">
    <location>
        <begin position="241"/>
        <end position="267"/>
    </location>
</feature>
<feature type="compositionally biased region" description="Polar residues" evidence="1">
    <location>
        <begin position="628"/>
        <end position="655"/>
    </location>
</feature>
<sequence length="1093" mass="118315">MDICTSPYWARMLIQDPYPSRSALAATGILIRSVLSSSTLAAGTLSPVSINLNTLWEEKPHTAMSSSTPGGASSNNSPRPVVISVISDPPAPSSISSFSAAITRCRPQQQRSTSHILADPARQLLGHHPATDTDTDFDMAVATDEHHRSGSSLGRSTIGFCACGSEIGHFYNSWSKVTGSYYLPRMVASYSCTGLHRKSKPKPASNDSALVDCERDFFKLPKIELKSDVTGQVVEAIIEGGQPDASHYQDPSVQSGRAAMDPPMENAPVNARKFSATQMPNHTLTSQHRQETTDDARRFEAMSSRPMATHASHQTQKSTFHEREPAPQNRLNERGGSFASPGNGHLHVNGHPGSPRNGYPSNIAVRLEAIDRLQTQVNLNRATLESCTRDIARVDSHLVRLQASFSEHFEGLRMEIIQSRLNSQPPPVQQGDRMDDEAFAVFSNALSNVQTKANEVDNLRLQMVDIKRRIKRLEEGPAKAPAAPTQSNDRAPYSSSARESSNHHASAAQVTMNPNVPQMTPPLRPEARPHGNMRGQMPSQTPEVGHPSYAGNAESASGGWVSVNHGAKRGFSNGVDGRSDAEDTPIGSPKRPKLTPLEPRHQYEAAPESATIRFERMDTDESQSQSQRPPSEIQNSYPDSTNPSTFIPYTSQLNPEDSWRADSQRAGAVAPVVAKVRTTGSSPGRAGRPRGRGRGGRPRKSLPNDREMIPRQVTPEWEKETWTVAQVGADGFYYPGGERVRRGSGGGQGQPIQATSPQSSMGDPYGHAKKTRTKPIRNSDGVLIRKDGRPDMRSQSSAANLRKVHARKEEEKRMDPGSRTSPISARGNGVTSPDSSNSGEQERTNYALSRMFPHGVEEHRGVLTSSEHYFPSAGHSPLESNKTPATRAQSEGSAESEASTREPSHFHEQPSRQIDPERVQAESHVASSVEVDRDEVMEDRPVEAPREEPTNTRSAEQAFTEPAAVPATTDTTRSTSIIRSDPLSAPSTLQPNSTEQPAAFTSLNQSNMSPQPTVVTALNESNITPQSAAVTVSNTDTLHSTSTIHSSTFHPSNEPQMTSTVHADNTVPASSASMQTHGTSTLSTPGVTAGVTA</sequence>
<comment type="caution">
    <text evidence="2">The sequence shown here is derived from an EMBL/GenBank/DDBJ whole genome shotgun (WGS) entry which is preliminary data.</text>
</comment>
<feature type="compositionally biased region" description="Polar residues" evidence="1">
    <location>
        <begin position="985"/>
        <end position="996"/>
    </location>
</feature>
<reference evidence="2 3" key="1">
    <citation type="submission" date="2019-11" db="EMBL/GenBank/DDBJ databases">
        <title>Venturia inaequalis Genome Resource.</title>
        <authorList>
            <person name="Lichtner F.J."/>
        </authorList>
    </citation>
    <scope>NUCLEOTIDE SEQUENCE [LARGE SCALE GENOMIC DNA]</scope>
    <source>
        <strain evidence="2">Bline_iso_100314</strain>
    </source>
</reference>
<feature type="compositionally biased region" description="Polar residues" evidence="1">
    <location>
        <begin position="508"/>
        <end position="518"/>
    </location>
</feature>
<feature type="region of interest" description="Disordered" evidence="1">
    <location>
        <begin position="61"/>
        <end position="82"/>
    </location>
</feature>
<feature type="compositionally biased region" description="Low complexity" evidence="1">
    <location>
        <begin position="1041"/>
        <end position="1052"/>
    </location>
</feature>
<feature type="compositionally biased region" description="Polar residues" evidence="1">
    <location>
        <begin position="750"/>
        <end position="761"/>
    </location>
</feature>
<feature type="compositionally biased region" description="Polar residues" evidence="1">
    <location>
        <begin position="63"/>
        <end position="76"/>
    </location>
</feature>